<accession>A0A368XNT2</accession>
<dbReference type="EMBL" id="QPJJ01000007">
    <property type="protein sequence ID" value="RCW69672.1"/>
    <property type="molecule type" value="Genomic_DNA"/>
</dbReference>
<dbReference type="OrthoDB" id="32134at2"/>
<sequence length="157" mass="18027">MKKIIIFVLVFVALFAALTYVVTEQNKQQSADNPYNKETLKQGTIEQLDNPDYDNQILPDELEEQVSSGEDLTVYFYSPDCVYCKEATPVLIPITEEYGIDMKKLNLLEFNDQGAKYSIESTPTIVHFEDGEEVARIVGNQPKPEFEQFFEQEVLEE</sequence>
<keyword evidence="3" id="KW-0676">Redox-active center</keyword>
<reference evidence="5 6" key="1">
    <citation type="submission" date="2018-07" db="EMBL/GenBank/DDBJ databases">
        <title>Genomic Encyclopedia of Type Strains, Phase IV (KMG-IV): sequencing the most valuable type-strain genomes for metagenomic binning, comparative biology and taxonomic classification.</title>
        <authorList>
            <person name="Goeker M."/>
        </authorList>
    </citation>
    <scope>NUCLEOTIDE SEQUENCE [LARGE SCALE GENOMIC DNA]</scope>
    <source>
        <strain evidence="5 6">DSM 27696</strain>
    </source>
</reference>
<dbReference type="Pfam" id="PF00085">
    <property type="entry name" value="Thioredoxin"/>
    <property type="match status" value="1"/>
</dbReference>
<evidence type="ECO:0000256" key="3">
    <source>
        <dbReference type="ARBA" id="ARBA00023284"/>
    </source>
</evidence>
<dbReference type="AlphaFoldDB" id="A0A368XNT2"/>
<feature type="domain" description="Thioredoxin" evidence="4">
    <location>
        <begin position="39"/>
        <end position="155"/>
    </location>
</feature>
<dbReference type="GO" id="GO:0015035">
    <property type="term" value="F:protein-disulfide reductase activity"/>
    <property type="evidence" value="ECO:0007669"/>
    <property type="project" value="TreeGrafter"/>
</dbReference>
<dbReference type="PROSITE" id="PS51352">
    <property type="entry name" value="THIOREDOXIN_2"/>
    <property type="match status" value="1"/>
</dbReference>
<evidence type="ECO:0000313" key="6">
    <source>
        <dbReference type="Proteomes" id="UP000252585"/>
    </source>
</evidence>
<keyword evidence="6" id="KW-1185">Reference proteome</keyword>
<evidence type="ECO:0000256" key="1">
    <source>
        <dbReference type="ARBA" id="ARBA00008987"/>
    </source>
</evidence>
<dbReference type="Proteomes" id="UP000252585">
    <property type="component" value="Unassembled WGS sequence"/>
</dbReference>
<dbReference type="SUPFAM" id="SSF52833">
    <property type="entry name" value="Thioredoxin-like"/>
    <property type="match status" value="1"/>
</dbReference>
<dbReference type="RefSeq" id="WP_114352895.1">
    <property type="nucleotide sequence ID" value="NZ_QPJJ01000007.1"/>
</dbReference>
<evidence type="ECO:0000259" key="4">
    <source>
        <dbReference type="PROSITE" id="PS51352"/>
    </source>
</evidence>
<organism evidence="5 6">
    <name type="scientific">Saliterribacillus persicus</name>
    <dbReference type="NCBI Taxonomy" id="930114"/>
    <lineage>
        <taxon>Bacteria</taxon>
        <taxon>Bacillati</taxon>
        <taxon>Bacillota</taxon>
        <taxon>Bacilli</taxon>
        <taxon>Bacillales</taxon>
        <taxon>Bacillaceae</taxon>
        <taxon>Saliterribacillus</taxon>
    </lineage>
</organism>
<dbReference type="GO" id="GO:0005829">
    <property type="term" value="C:cytosol"/>
    <property type="evidence" value="ECO:0007669"/>
    <property type="project" value="TreeGrafter"/>
</dbReference>
<dbReference type="PANTHER" id="PTHR45663:SF11">
    <property type="entry name" value="GEO12009P1"/>
    <property type="match status" value="1"/>
</dbReference>
<gene>
    <name evidence="5" type="ORF">DFR57_10760</name>
</gene>
<dbReference type="PANTHER" id="PTHR45663">
    <property type="entry name" value="GEO12009P1"/>
    <property type="match status" value="1"/>
</dbReference>
<evidence type="ECO:0000256" key="2">
    <source>
        <dbReference type="ARBA" id="ARBA00023157"/>
    </source>
</evidence>
<name>A0A368XNT2_9BACI</name>
<comment type="similarity">
    <text evidence="1">Belongs to the thioredoxin family.</text>
</comment>
<dbReference type="Gene3D" id="3.40.30.10">
    <property type="entry name" value="Glutaredoxin"/>
    <property type="match status" value="1"/>
</dbReference>
<keyword evidence="2" id="KW-1015">Disulfide bond</keyword>
<evidence type="ECO:0000313" key="5">
    <source>
        <dbReference type="EMBL" id="RCW69672.1"/>
    </source>
</evidence>
<dbReference type="CDD" id="cd02947">
    <property type="entry name" value="TRX_family"/>
    <property type="match status" value="1"/>
</dbReference>
<dbReference type="GO" id="GO:0045454">
    <property type="term" value="P:cell redox homeostasis"/>
    <property type="evidence" value="ECO:0007669"/>
    <property type="project" value="TreeGrafter"/>
</dbReference>
<dbReference type="InterPro" id="IPR036249">
    <property type="entry name" value="Thioredoxin-like_sf"/>
</dbReference>
<proteinExistence type="inferred from homology"/>
<dbReference type="InterPro" id="IPR013766">
    <property type="entry name" value="Thioredoxin_domain"/>
</dbReference>
<protein>
    <submittedName>
        <fullName evidence="5">Thioredoxin</fullName>
    </submittedName>
</protein>
<comment type="caution">
    <text evidence="5">The sequence shown here is derived from an EMBL/GenBank/DDBJ whole genome shotgun (WGS) entry which is preliminary data.</text>
</comment>